<evidence type="ECO:0000256" key="7">
    <source>
        <dbReference type="SAM" id="MobiDB-lite"/>
    </source>
</evidence>
<evidence type="ECO:0000256" key="1">
    <source>
        <dbReference type="ARBA" id="ARBA00004141"/>
    </source>
</evidence>
<dbReference type="PROSITE" id="PS00714">
    <property type="entry name" value="NA_DICARBOXYL_SYMP_2"/>
    <property type="match status" value="1"/>
</dbReference>
<feature type="transmembrane region" description="Helical" evidence="8">
    <location>
        <begin position="94"/>
        <end position="113"/>
    </location>
</feature>
<keyword evidence="6 8" id="KW-0472">Membrane</keyword>
<evidence type="ECO:0000313" key="10">
    <source>
        <dbReference type="Proteomes" id="UP001549145"/>
    </source>
</evidence>
<feature type="transmembrane region" description="Helical" evidence="8">
    <location>
        <begin position="236"/>
        <end position="259"/>
    </location>
</feature>
<keyword evidence="4" id="KW-0769">Symport</keyword>
<dbReference type="Gene3D" id="1.10.3860.10">
    <property type="entry name" value="Sodium:dicarboxylate symporter"/>
    <property type="match status" value="1"/>
</dbReference>
<keyword evidence="10" id="KW-1185">Reference proteome</keyword>
<feature type="transmembrane region" description="Helical" evidence="8">
    <location>
        <begin position="25"/>
        <end position="45"/>
    </location>
</feature>
<evidence type="ECO:0000256" key="6">
    <source>
        <dbReference type="ARBA" id="ARBA00023136"/>
    </source>
</evidence>
<dbReference type="EMBL" id="JBEPMM010000001">
    <property type="protein sequence ID" value="MET3690576.1"/>
    <property type="molecule type" value="Genomic_DNA"/>
</dbReference>
<dbReference type="SUPFAM" id="SSF118215">
    <property type="entry name" value="Proton glutamate symport protein"/>
    <property type="match status" value="1"/>
</dbReference>
<dbReference type="RefSeq" id="WP_238279232.1">
    <property type="nucleotide sequence ID" value="NZ_BPQL01000053.1"/>
</dbReference>
<organism evidence="9 10">
    <name type="scientific">Methylobacterium goesingense</name>
    <dbReference type="NCBI Taxonomy" id="243690"/>
    <lineage>
        <taxon>Bacteria</taxon>
        <taxon>Pseudomonadati</taxon>
        <taxon>Pseudomonadota</taxon>
        <taxon>Alphaproteobacteria</taxon>
        <taxon>Hyphomicrobiales</taxon>
        <taxon>Methylobacteriaceae</taxon>
        <taxon>Methylobacterium</taxon>
    </lineage>
</organism>
<dbReference type="PANTHER" id="PTHR42865:SF1">
    <property type="entry name" value="AEROBIC C4-DICARBOXYLATE TRANSPORT PROTEIN"/>
    <property type="match status" value="1"/>
</dbReference>
<dbReference type="Pfam" id="PF00375">
    <property type="entry name" value="SDF"/>
    <property type="match status" value="1"/>
</dbReference>
<dbReference type="NCBIfam" id="NF002461">
    <property type="entry name" value="PRK01663.1"/>
    <property type="match status" value="1"/>
</dbReference>
<evidence type="ECO:0000256" key="2">
    <source>
        <dbReference type="ARBA" id="ARBA00022448"/>
    </source>
</evidence>
<evidence type="ECO:0000256" key="4">
    <source>
        <dbReference type="ARBA" id="ARBA00022847"/>
    </source>
</evidence>
<feature type="transmembrane region" description="Helical" evidence="8">
    <location>
        <begin position="167"/>
        <end position="185"/>
    </location>
</feature>
<evidence type="ECO:0000313" key="9">
    <source>
        <dbReference type="EMBL" id="MET3690576.1"/>
    </source>
</evidence>
<accession>A0ABV2KYD4</accession>
<dbReference type="PRINTS" id="PR00173">
    <property type="entry name" value="EDTRNSPORT"/>
</dbReference>
<dbReference type="InterPro" id="IPR036458">
    <property type="entry name" value="Na:dicarbo_symporter_sf"/>
</dbReference>
<sequence length="468" mass="49212">MAQAITQGTVEAGAGRTTKEPWYKVLYIQVLIAIALGILLGYLNPEWGKSVKWLGDAFIALIKMMIAPIIFCTIVHGIASIGDLKKVGRVGLKALIYFEVVSTIALLIGVLVGEIVKPGAGFNADVTKLDGKSVEKYAKMAADDSVTGHIMALIPKSFFDAFATGDLLQVLLISILTGVVVTGMGQRGEAITHAIDTMGQIFFRIIGLVVKLAPIGAFGAMAFTIGQYGIGKVVDLAWLVGTFYVTAFLFVVLVLGGIARVAGFSIFKFLAYIKDELLIVLGTSSSETVLPHMMTKMRRLGASDSVVGLVIPTGYSFNLDGTNIYMTLASLFLAQAVGADLSFGQYATIILVAMLTSKGASGVTGAGFITLAATLSAIPNNPVPVAAMTLILGVDKFMSECRAITNLIGNGVATVVVSRWEGELDQEKLNQVMAHPISIGTDISDHAPNMDPVTTPAAAAAPIPAPAR</sequence>
<comment type="caution">
    <text evidence="9">The sequence shown here is derived from an EMBL/GenBank/DDBJ whole genome shotgun (WGS) entry which is preliminary data.</text>
</comment>
<dbReference type="Proteomes" id="UP001549145">
    <property type="component" value="Unassembled WGS sequence"/>
</dbReference>
<evidence type="ECO:0000256" key="3">
    <source>
        <dbReference type="ARBA" id="ARBA00022692"/>
    </source>
</evidence>
<reference evidence="9 10" key="1">
    <citation type="submission" date="2024-06" db="EMBL/GenBank/DDBJ databases">
        <title>Genomic Encyclopedia of Type Strains, Phase IV (KMG-IV): sequencing the most valuable type-strain genomes for metagenomic binning, comparative biology and taxonomic classification.</title>
        <authorList>
            <person name="Goeker M."/>
        </authorList>
    </citation>
    <scope>NUCLEOTIDE SEQUENCE [LARGE SCALE GENOMIC DNA]</scope>
    <source>
        <strain evidence="9 10">DSM 21331</strain>
    </source>
</reference>
<evidence type="ECO:0000256" key="8">
    <source>
        <dbReference type="SAM" id="Phobius"/>
    </source>
</evidence>
<dbReference type="InterPro" id="IPR018107">
    <property type="entry name" value="Na-dicarboxylate_symporter_CS"/>
</dbReference>
<evidence type="ECO:0000256" key="5">
    <source>
        <dbReference type="ARBA" id="ARBA00022989"/>
    </source>
</evidence>
<protein>
    <submittedName>
        <fullName evidence="9">Aerobic C4-dicarboxylate transport protein</fullName>
    </submittedName>
</protein>
<keyword evidence="3 8" id="KW-0812">Transmembrane</keyword>
<feature type="transmembrane region" description="Helical" evidence="8">
    <location>
        <begin position="205"/>
        <end position="230"/>
    </location>
</feature>
<dbReference type="PANTHER" id="PTHR42865">
    <property type="entry name" value="PROTON/GLUTAMATE-ASPARTATE SYMPORTER"/>
    <property type="match status" value="1"/>
</dbReference>
<keyword evidence="2" id="KW-0813">Transport</keyword>
<keyword evidence="5 8" id="KW-1133">Transmembrane helix</keyword>
<feature type="region of interest" description="Disordered" evidence="7">
    <location>
        <begin position="449"/>
        <end position="468"/>
    </location>
</feature>
<gene>
    <name evidence="9" type="ORF">ABID43_000095</name>
</gene>
<comment type="subcellular location">
    <subcellularLocation>
        <location evidence="1">Membrane</location>
        <topology evidence="1">Multi-pass membrane protein</topology>
    </subcellularLocation>
</comment>
<proteinExistence type="predicted"/>
<name>A0ABV2KYD4_9HYPH</name>
<dbReference type="InterPro" id="IPR001991">
    <property type="entry name" value="Na-dicarboxylate_symporter"/>
</dbReference>
<feature type="transmembrane region" description="Helical" evidence="8">
    <location>
        <begin position="57"/>
        <end position="82"/>
    </location>
</feature>